<evidence type="ECO:0000256" key="1">
    <source>
        <dbReference type="ARBA" id="ARBA00010165"/>
    </source>
</evidence>
<dbReference type="SUPFAM" id="SSF56112">
    <property type="entry name" value="Protein kinase-like (PK-like)"/>
    <property type="match status" value="1"/>
</dbReference>
<evidence type="ECO:0000256" key="4">
    <source>
        <dbReference type="ARBA" id="ARBA00022777"/>
    </source>
</evidence>
<organism evidence="7 8">
    <name type="scientific">Kriegella aquimaris</name>
    <dbReference type="NCBI Taxonomy" id="192904"/>
    <lineage>
        <taxon>Bacteria</taxon>
        <taxon>Pseudomonadati</taxon>
        <taxon>Bacteroidota</taxon>
        <taxon>Flavobacteriia</taxon>
        <taxon>Flavobacteriales</taxon>
        <taxon>Flavobacteriaceae</taxon>
        <taxon>Kriegella</taxon>
    </lineage>
</organism>
<evidence type="ECO:0000313" key="7">
    <source>
        <dbReference type="EMBL" id="SDM10842.1"/>
    </source>
</evidence>
<dbReference type="STRING" id="192904.SAMN04488514_10559"/>
<accession>A0A1G9QIG8</accession>
<evidence type="ECO:0000256" key="2">
    <source>
        <dbReference type="ARBA" id="ARBA00022679"/>
    </source>
</evidence>
<dbReference type="GO" id="GO:0005524">
    <property type="term" value="F:ATP binding"/>
    <property type="evidence" value="ECO:0007669"/>
    <property type="project" value="UniProtKB-KW"/>
</dbReference>
<comment type="similarity">
    <text evidence="1">Belongs to the methylthioribose kinase family.</text>
</comment>
<name>A0A1G9QIG8_9FLAO</name>
<protein>
    <submittedName>
        <fullName evidence="7">5-methylthioribose kinase</fullName>
    </submittedName>
</protein>
<dbReference type="RefSeq" id="WP_089889099.1">
    <property type="nucleotide sequence ID" value="NZ_FNGV01000005.1"/>
</dbReference>
<gene>
    <name evidence="7" type="ORF">SAMN04488514_10559</name>
</gene>
<keyword evidence="4 7" id="KW-0418">Kinase</keyword>
<evidence type="ECO:0000259" key="6">
    <source>
        <dbReference type="Pfam" id="PF01636"/>
    </source>
</evidence>
<dbReference type="PANTHER" id="PTHR34273">
    <property type="entry name" value="METHYLTHIORIBOSE KINASE"/>
    <property type="match status" value="1"/>
</dbReference>
<keyword evidence="3" id="KW-0547">Nucleotide-binding</keyword>
<keyword evidence="8" id="KW-1185">Reference proteome</keyword>
<dbReference type="AlphaFoldDB" id="A0A1G9QIG8"/>
<dbReference type="Pfam" id="PF01636">
    <property type="entry name" value="APH"/>
    <property type="match status" value="1"/>
</dbReference>
<dbReference type="EMBL" id="FNGV01000005">
    <property type="protein sequence ID" value="SDM10842.1"/>
    <property type="molecule type" value="Genomic_DNA"/>
</dbReference>
<reference evidence="7 8" key="1">
    <citation type="submission" date="2016-10" db="EMBL/GenBank/DDBJ databases">
        <authorList>
            <person name="de Groot N.N."/>
        </authorList>
    </citation>
    <scope>NUCLEOTIDE SEQUENCE [LARGE SCALE GENOMIC DNA]</scope>
    <source>
        <strain evidence="7 8">DSM 19886</strain>
    </source>
</reference>
<sequence>MKKLSNDIIELQPYLKQQGWLKPHEQIASVEVPGEGNMNFTLRIDTGQRTFIIKQSRDYVEKYPQVAAPQERVLREAEFYELIRTKPSLNQMMPTLIGLDKVNSVMAMEDLGAGSDYTFLYKSGKTIGEKELLDIITFVATLHTSFDANSVTAPIRNRKMRALNHEHIFQYLYLSDNGLDLDQILPGLKSIGASFSKDDDLKTKVEELGRRYLADGNTLLHGDYFPGSWLKTNNGIKVIDPEFCFFGFPEFEIGVTIAHLKMADQPQKLIDNALTHYKTLAKLDNELCAKFTAIEIIRRLLGLAQLPLEIDLGKRISLLETARECLIR</sequence>
<dbReference type="InterPro" id="IPR002575">
    <property type="entry name" value="Aminoglycoside_PTrfase"/>
</dbReference>
<dbReference type="Proteomes" id="UP000199440">
    <property type="component" value="Unassembled WGS sequence"/>
</dbReference>
<keyword evidence="5" id="KW-0067">ATP-binding</keyword>
<proteinExistence type="inferred from homology"/>
<evidence type="ECO:0000313" key="8">
    <source>
        <dbReference type="Proteomes" id="UP000199440"/>
    </source>
</evidence>
<dbReference type="InterPro" id="IPR011009">
    <property type="entry name" value="Kinase-like_dom_sf"/>
</dbReference>
<dbReference type="PANTHER" id="PTHR34273:SF2">
    <property type="entry name" value="METHYLTHIORIBOSE KINASE"/>
    <property type="match status" value="1"/>
</dbReference>
<keyword evidence="2" id="KW-0808">Transferase</keyword>
<dbReference type="Gene3D" id="3.90.1200.10">
    <property type="match status" value="1"/>
</dbReference>
<feature type="domain" description="Aminoglycoside phosphotransferase" evidence="6">
    <location>
        <begin position="42"/>
        <end position="271"/>
    </location>
</feature>
<dbReference type="OrthoDB" id="9777791at2"/>
<dbReference type="Gene3D" id="3.30.200.20">
    <property type="entry name" value="Phosphorylase Kinase, domain 1"/>
    <property type="match status" value="1"/>
</dbReference>
<evidence type="ECO:0000256" key="5">
    <source>
        <dbReference type="ARBA" id="ARBA00022840"/>
    </source>
</evidence>
<evidence type="ECO:0000256" key="3">
    <source>
        <dbReference type="ARBA" id="ARBA00022741"/>
    </source>
</evidence>
<dbReference type="GO" id="GO:0016301">
    <property type="term" value="F:kinase activity"/>
    <property type="evidence" value="ECO:0007669"/>
    <property type="project" value="UniProtKB-KW"/>
</dbReference>